<dbReference type="InterPro" id="IPR050640">
    <property type="entry name" value="Bact_2-comp_sensor_kinase"/>
</dbReference>
<accession>A0A238VSF4</accession>
<feature type="domain" description="Signal transduction histidine kinase internal region" evidence="2">
    <location>
        <begin position="829"/>
        <end position="908"/>
    </location>
</feature>
<sequence length="1037" mass="119424">MRYSIEIKFLVFFLFILTANLSAQIYPSHQISSEDGLPSDQIESIFKDSRGILWIGTSNGLSKVENGKIKNFYTEDGIAHNNTWDIQEDENNNIWIASYGGGITKFDGKNFTVFNEAKGLVNNFVRKIVVFNKQVFIGTKDGISVLNTKNDSISTIKTTGFAINDIGEQNFQVMDFFTHKNEIYVGTFRHGIFKINLQNNQLKKVFNFKSNLDALFSIYKNDSILYYGIDGASTNLIKGSFKKFKIEKLLNDDEEELVFGHSVFWDYATDQKNNVYGAAWGVNGKKGGIFQIKNDSLIDKSIEFGVESSDVKSLFFDPKFNFLYVGTLNKGVYEIDLSGNVTYFKNENLNIVDIEYSKEEVVFLTKKGLKIISNNKITKQVSNVELLNYSKNYYLKYPTKQINRYPYLRNKTNTEDVLFFKLVLNNNSYWVSSNIGLFQLELDLKIKNYFPIATREFEFDVNGKMISPIPYSDSWVFNQLSNFTTNNEVLSYDAELFLKKDVNTPEEVTNFRRVGKKVFISTIKKGLFIYENEKFSSLAEKGVFNEMELKYLAFSEALNQLVIGTASGELYLADVTKEFKIVKKVEIELRQGRTLSGIGTYKDYIIIGTNKGLLFYRNDTWQFIDHDQGLVKHELTAGRVVGDELIVGTNEGYYVFNLPKILDFKRNDVALHVNNITINNQPVVSNLFNWFNLDVNYLELHYEQNNIFIDFKASNHPYPDKLRYKYQVKGLDSTWSNYSNNTQILLHYLPAGKFDILLKTNDLSNGEEYSDNLLSLKVEPPFWLSPYFIALIVLDLFVLVLILYFLRIRTIKQRAIKKVAAQNRLSEIKLEALQSQMNPHFTFNAMNSIQNYIIDNDIDNALMYLSEFAKLIRQTLDNCSHTRISLENAINYLITYVKLENMRFNNKIAVDINYKGLPVMEIMIPPMLIQPFVENVFVHAFDKDSVNPKLTIDFKIVDEQLQVRIFDNGKGIVKNSSRQQHQSKGLKMVRERLKLLNNSDENNLIINSNDAGGTTVLLNLKLQSHNEYLKSIDVNNT</sequence>
<dbReference type="InterPro" id="IPR011110">
    <property type="entry name" value="Reg_prop"/>
</dbReference>
<reference evidence="5" key="1">
    <citation type="submission" date="2017-06" db="EMBL/GenBank/DDBJ databases">
        <authorList>
            <person name="Varghese N."/>
            <person name="Submissions S."/>
        </authorList>
    </citation>
    <scope>NUCLEOTIDE SEQUENCE [LARGE SCALE GENOMIC DNA]</scope>
    <source>
        <strain evidence="5">DSM 27993</strain>
    </source>
</reference>
<dbReference type="Gene3D" id="2.130.10.10">
    <property type="entry name" value="YVTN repeat-like/Quinoprotein amine dehydrogenase"/>
    <property type="match status" value="2"/>
</dbReference>
<gene>
    <name evidence="4" type="ORF">SAMN04488111_0957</name>
</gene>
<keyword evidence="1" id="KW-1133">Transmembrane helix</keyword>
<dbReference type="InterPro" id="IPR010559">
    <property type="entry name" value="Sig_transdc_His_kin_internal"/>
</dbReference>
<name>A0A238VSF4_9FLAO</name>
<dbReference type="Pfam" id="PF07495">
    <property type="entry name" value="Y_Y_Y"/>
    <property type="match status" value="1"/>
</dbReference>
<dbReference type="Proteomes" id="UP000198412">
    <property type="component" value="Unassembled WGS sequence"/>
</dbReference>
<evidence type="ECO:0000313" key="5">
    <source>
        <dbReference type="Proteomes" id="UP000198412"/>
    </source>
</evidence>
<keyword evidence="5" id="KW-1185">Reference proteome</keyword>
<dbReference type="InterPro" id="IPR011123">
    <property type="entry name" value="Y_Y_Y"/>
</dbReference>
<protein>
    <submittedName>
        <fullName evidence="4">Two component regulator propeller</fullName>
    </submittedName>
</protein>
<dbReference type="AlphaFoldDB" id="A0A238VSF4"/>
<proteinExistence type="predicted"/>
<evidence type="ECO:0000259" key="2">
    <source>
        <dbReference type="Pfam" id="PF06580"/>
    </source>
</evidence>
<keyword evidence="1" id="KW-0812">Transmembrane</keyword>
<dbReference type="Pfam" id="PF06580">
    <property type="entry name" value="His_kinase"/>
    <property type="match status" value="1"/>
</dbReference>
<organism evidence="4 5">
    <name type="scientific">Lutibacter flavus</name>
    <dbReference type="NCBI Taxonomy" id="691689"/>
    <lineage>
        <taxon>Bacteria</taxon>
        <taxon>Pseudomonadati</taxon>
        <taxon>Bacteroidota</taxon>
        <taxon>Flavobacteriia</taxon>
        <taxon>Flavobacteriales</taxon>
        <taxon>Flavobacteriaceae</taxon>
        <taxon>Lutibacter</taxon>
    </lineage>
</organism>
<dbReference type="PANTHER" id="PTHR34220">
    <property type="entry name" value="SENSOR HISTIDINE KINASE YPDA"/>
    <property type="match status" value="1"/>
</dbReference>
<feature type="transmembrane region" description="Helical" evidence="1">
    <location>
        <begin position="782"/>
        <end position="806"/>
    </location>
</feature>
<dbReference type="InterPro" id="IPR011047">
    <property type="entry name" value="Quinoprotein_ADH-like_sf"/>
</dbReference>
<dbReference type="InterPro" id="IPR013783">
    <property type="entry name" value="Ig-like_fold"/>
</dbReference>
<dbReference type="GO" id="GO:0016020">
    <property type="term" value="C:membrane"/>
    <property type="evidence" value="ECO:0007669"/>
    <property type="project" value="InterPro"/>
</dbReference>
<evidence type="ECO:0000259" key="3">
    <source>
        <dbReference type="Pfam" id="PF07495"/>
    </source>
</evidence>
<dbReference type="Gene3D" id="3.30.565.10">
    <property type="entry name" value="Histidine kinase-like ATPase, C-terminal domain"/>
    <property type="match status" value="1"/>
</dbReference>
<dbReference type="InterPro" id="IPR036890">
    <property type="entry name" value="HATPase_C_sf"/>
</dbReference>
<feature type="domain" description="Two component regulator three Y" evidence="3">
    <location>
        <begin position="718"/>
        <end position="778"/>
    </location>
</feature>
<dbReference type="GO" id="GO:0000155">
    <property type="term" value="F:phosphorelay sensor kinase activity"/>
    <property type="evidence" value="ECO:0007669"/>
    <property type="project" value="InterPro"/>
</dbReference>
<dbReference type="RefSeq" id="WP_089377251.1">
    <property type="nucleotide sequence ID" value="NZ_FZNX01000001.1"/>
</dbReference>
<dbReference type="Gene3D" id="2.60.40.10">
    <property type="entry name" value="Immunoglobulins"/>
    <property type="match status" value="1"/>
</dbReference>
<keyword evidence="1" id="KW-0472">Membrane</keyword>
<evidence type="ECO:0000313" key="4">
    <source>
        <dbReference type="EMBL" id="SNR37077.1"/>
    </source>
</evidence>
<dbReference type="EMBL" id="FZNX01000001">
    <property type="protein sequence ID" value="SNR37077.1"/>
    <property type="molecule type" value="Genomic_DNA"/>
</dbReference>
<dbReference type="InterPro" id="IPR015943">
    <property type="entry name" value="WD40/YVTN_repeat-like_dom_sf"/>
</dbReference>
<dbReference type="PANTHER" id="PTHR34220:SF7">
    <property type="entry name" value="SENSOR HISTIDINE KINASE YPDA"/>
    <property type="match status" value="1"/>
</dbReference>
<evidence type="ECO:0000256" key="1">
    <source>
        <dbReference type="SAM" id="Phobius"/>
    </source>
</evidence>
<dbReference type="OrthoDB" id="9809670at2"/>
<dbReference type="SUPFAM" id="SSF50998">
    <property type="entry name" value="Quinoprotein alcohol dehydrogenase-like"/>
    <property type="match status" value="1"/>
</dbReference>
<dbReference type="Pfam" id="PF07494">
    <property type="entry name" value="Reg_prop"/>
    <property type="match status" value="2"/>
</dbReference>
<dbReference type="SUPFAM" id="SSF55874">
    <property type="entry name" value="ATPase domain of HSP90 chaperone/DNA topoisomerase II/histidine kinase"/>
    <property type="match status" value="1"/>
</dbReference>